<dbReference type="EMBL" id="JACEEZ010014860">
    <property type="protein sequence ID" value="KAG0719213.1"/>
    <property type="molecule type" value="Genomic_DNA"/>
</dbReference>
<gene>
    <name evidence="4" type="primary">CNPPD1</name>
    <name evidence="4" type="ORF">GWK47_050924</name>
</gene>
<dbReference type="GO" id="GO:0000307">
    <property type="term" value="C:cyclin-dependent protein kinase holoenzyme complex"/>
    <property type="evidence" value="ECO:0007669"/>
    <property type="project" value="TreeGrafter"/>
</dbReference>
<evidence type="ECO:0000256" key="1">
    <source>
        <dbReference type="ARBA" id="ARBA00038508"/>
    </source>
</evidence>
<dbReference type="Proteomes" id="UP000770661">
    <property type="component" value="Unassembled WGS sequence"/>
</dbReference>
<comment type="caution">
    <text evidence="4">The sequence shown here is derived from an EMBL/GenBank/DDBJ whole genome shotgun (WGS) entry which is preliminary data.</text>
</comment>
<organism evidence="4 5">
    <name type="scientific">Chionoecetes opilio</name>
    <name type="common">Atlantic snow crab</name>
    <name type="synonym">Cancer opilio</name>
    <dbReference type="NCBI Taxonomy" id="41210"/>
    <lineage>
        <taxon>Eukaryota</taxon>
        <taxon>Metazoa</taxon>
        <taxon>Ecdysozoa</taxon>
        <taxon>Arthropoda</taxon>
        <taxon>Crustacea</taxon>
        <taxon>Multicrustacea</taxon>
        <taxon>Malacostraca</taxon>
        <taxon>Eumalacostraca</taxon>
        <taxon>Eucarida</taxon>
        <taxon>Decapoda</taxon>
        <taxon>Pleocyemata</taxon>
        <taxon>Brachyura</taxon>
        <taxon>Eubrachyura</taxon>
        <taxon>Majoidea</taxon>
        <taxon>Majidae</taxon>
        <taxon>Chionoecetes</taxon>
    </lineage>
</organism>
<evidence type="ECO:0000313" key="4">
    <source>
        <dbReference type="EMBL" id="KAG0719213.1"/>
    </source>
</evidence>
<comment type="similarity">
    <text evidence="1">Belongs to the CNPPD1 family.</text>
</comment>
<evidence type="ECO:0000256" key="2">
    <source>
        <dbReference type="ARBA" id="ARBA00040808"/>
    </source>
</evidence>
<dbReference type="AlphaFoldDB" id="A0A8J4Y167"/>
<evidence type="ECO:0000256" key="3">
    <source>
        <dbReference type="SAM" id="MobiDB-lite"/>
    </source>
</evidence>
<dbReference type="GO" id="GO:0019901">
    <property type="term" value="F:protein kinase binding"/>
    <property type="evidence" value="ECO:0007669"/>
    <property type="project" value="InterPro"/>
</dbReference>
<dbReference type="GO" id="GO:0016538">
    <property type="term" value="F:cyclin-dependent protein serine/threonine kinase regulator activity"/>
    <property type="evidence" value="ECO:0007669"/>
    <property type="project" value="TreeGrafter"/>
</dbReference>
<protein>
    <recommendedName>
        <fullName evidence="2">Protein CNPPD1</fullName>
    </recommendedName>
</protein>
<dbReference type="Gene3D" id="1.10.472.10">
    <property type="entry name" value="Cyclin-like"/>
    <property type="match status" value="1"/>
</dbReference>
<dbReference type="InterPro" id="IPR013922">
    <property type="entry name" value="Cyclin_PHO80-like"/>
</dbReference>
<dbReference type="GO" id="GO:0005634">
    <property type="term" value="C:nucleus"/>
    <property type="evidence" value="ECO:0007669"/>
    <property type="project" value="TreeGrafter"/>
</dbReference>
<proteinExistence type="inferred from homology"/>
<evidence type="ECO:0000313" key="5">
    <source>
        <dbReference type="Proteomes" id="UP000770661"/>
    </source>
</evidence>
<accession>A0A8J4Y167</accession>
<feature type="region of interest" description="Disordered" evidence="3">
    <location>
        <begin position="316"/>
        <end position="353"/>
    </location>
</feature>
<dbReference type="PANTHER" id="PTHR15615">
    <property type="match status" value="1"/>
</dbReference>
<sequence length="502" mass="55520">MFLPEYLEYAERIRKTLYYGRLPSTDRPSLPFTSMSVEKFSEICRQDGLEKLDTRYASAVCFDACVTPCSLIVALLYLDRLRTQNPEYLANTSPSQVFLVATMVASKYLYDDGEEDEVFNDEWATSAALSLMDLNQAEREFLIAIDWNLFVDAEAFLRAFERVEAEVSWREGVKRGHFTYTDLLSLTQTLPSSCTVLTLLNQVLAVCIVGYTAAMVSVVAGTVLAQECSQQISAVMDHLTSLDATSVHNTTLALCPEEPQPGSLPLVDSLHSLADSNESTVQDSDDSIPNLPGLPSHALTTLTTSILLAMSSPSSSLQRHLGKGRSRHPPPAGQVKQERHSRELGEEEEPKVECDPSDIHLTFTTGPYWPPSSYVCRSGLVMSRFALDPPNFDLGLRDELVSGQKEDWVYSNPWVIPWLSWHGAPVYSMIQNFSGIGAPNLGSFKKNEINWLDRLSWMSALLLDLVADLTPDTLSLALPQTPMLSAATAVAQSGPEPVPWVM</sequence>
<dbReference type="OrthoDB" id="244495at2759"/>
<name>A0A8J4Y167_CHIOP</name>
<dbReference type="PANTHER" id="PTHR15615:SF108">
    <property type="entry name" value="PROTEIN CNPPD1"/>
    <property type="match status" value="1"/>
</dbReference>
<keyword evidence="5" id="KW-1185">Reference proteome</keyword>
<reference evidence="4" key="1">
    <citation type="submission" date="2020-07" db="EMBL/GenBank/DDBJ databases">
        <title>The High-quality genome of the commercially important snow crab, Chionoecetes opilio.</title>
        <authorList>
            <person name="Jeong J.-H."/>
            <person name="Ryu S."/>
        </authorList>
    </citation>
    <scope>NUCLEOTIDE SEQUENCE</scope>
    <source>
        <strain evidence="4">MADBK_172401_WGS</strain>
        <tissue evidence="4">Digestive gland</tissue>
    </source>
</reference>
<dbReference type="CDD" id="cd20557">
    <property type="entry name" value="CYCLIN_ScPCL1-like"/>
    <property type="match status" value="1"/>
</dbReference>
<dbReference type="Pfam" id="PF08613">
    <property type="entry name" value="Cyclin"/>
    <property type="match status" value="1"/>
</dbReference>